<name>A0A2T7Q0J7_POMCA</name>
<proteinExistence type="predicted"/>
<gene>
    <name evidence="1" type="ORF">C0Q70_01821</name>
</gene>
<reference evidence="1 2" key="1">
    <citation type="submission" date="2018-04" db="EMBL/GenBank/DDBJ databases">
        <title>The genome of golden apple snail Pomacea canaliculata provides insight into stress tolerance and invasive adaptation.</title>
        <authorList>
            <person name="Liu C."/>
            <person name="Liu B."/>
            <person name="Ren Y."/>
            <person name="Zhang Y."/>
            <person name="Wang H."/>
            <person name="Li S."/>
            <person name="Jiang F."/>
            <person name="Yin L."/>
            <person name="Zhang G."/>
            <person name="Qian W."/>
            <person name="Fan W."/>
        </authorList>
    </citation>
    <scope>NUCLEOTIDE SEQUENCE [LARGE SCALE GENOMIC DNA]</scope>
    <source>
        <strain evidence="1">SZHN2017</strain>
        <tissue evidence="1">Muscle</tissue>
    </source>
</reference>
<sequence>MPAKGECDFDDEISSLDDGCHWVQRGQEPTMMPNYENKKEREGGGLKMVQLFYYETRGKCCRKVFNYHGYPARVLLFPYEGWAQPALITYWLLKKSWWSRSSCKIIEVSGVKKYTAKAKMQDKGNGNTVITGRFKGHPTCPDFKMALTTNVSSADFQMGYCVTGTLERGRGDLQLTHYAMVKRRGY</sequence>
<dbReference type="OrthoDB" id="9974612at2759"/>
<dbReference type="AlphaFoldDB" id="A0A2T7Q0J7"/>
<protein>
    <submittedName>
        <fullName evidence="1">Uncharacterized protein</fullName>
    </submittedName>
</protein>
<organism evidence="1 2">
    <name type="scientific">Pomacea canaliculata</name>
    <name type="common">Golden apple snail</name>
    <dbReference type="NCBI Taxonomy" id="400727"/>
    <lineage>
        <taxon>Eukaryota</taxon>
        <taxon>Metazoa</taxon>
        <taxon>Spiralia</taxon>
        <taxon>Lophotrochozoa</taxon>
        <taxon>Mollusca</taxon>
        <taxon>Gastropoda</taxon>
        <taxon>Caenogastropoda</taxon>
        <taxon>Architaenioglossa</taxon>
        <taxon>Ampullarioidea</taxon>
        <taxon>Ampullariidae</taxon>
        <taxon>Pomacea</taxon>
    </lineage>
</organism>
<evidence type="ECO:0000313" key="1">
    <source>
        <dbReference type="EMBL" id="PVD39193.1"/>
    </source>
</evidence>
<keyword evidence="2" id="KW-1185">Reference proteome</keyword>
<dbReference type="EMBL" id="PZQS01000001">
    <property type="protein sequence ID" value="PVD39193.1"/>
    <property type="molecule type" value="Genomic_DNA"/>
</dbReference>
<accession>A0A2T7Q0J7</accession>
<dbReference type="Proteomes" id="UP000245119">
    <property type="component" value="Linkage Group LG1"/>
</dbReference>
<comment type="caution">
    <text evidence="1">The sequence shown here is derived from an EMBL/GenBank/DDBJ whole genome shotgun (WGS) entry which is preliminary data.</text>
</comment>
<evidence type="ECO:0000313" key="2">
    <source>
        <dbReference type="Proteomes" id="UP000245119"/>
    </source>
</evidence>